<evidence type="ECO:0000256" key="5">
    <source>
        <dbReference type="ARBA" id="ARBA00023015"/>
    </source>
</evidence>
<dbReference type="GO" id="GO:0003700">
    <property type="term" value="F:DNA-binding transcription factor activity"/>
    <property type="evidence" value="ECO:0007669"/>
    <property type="project" value="InterPro"/>
</dbReference>
<feature type="domain" description="C2H2-type" evidence="7">
    <location>
        <begin position="221"/>
        <end position="249"/>
    </location>
</feature>
<dbReference type="SUPFAM" id="SSF57667">
    <property type="entry name" value="beta-beta-alpha zinc fingers"/>
    <property type="match status" value="1"/>
</dbReference>
<dbReference type="GO" id="GO:0008270">
    <property type="term" value="F:zinc ion binding"/>
    <property type="evidence" value="ECO:0007669"/>
    <property type="project" value="UniProtKB-KW"/>
</dbReference>
<evidence type="ECO:0000256" key="3">
    <source>
        <dbReference type="ARBA" id="ARBA00022771"/>
    </source>
</evidence>
<sequence length="410" mass="44284">MPGWQEPPDDDALDLEAAALLRHPPVRPLLGCSAAALLAPCSDRRLLLRSTTPQPSCVHGGTPARLHDSPGVHDCPRAHLLLELGRSAAPARIVGFLQRPSAPAAAVQPADLVGNSASTASCSRELFVGIFSHRIPIYPTGMETGKIYRLSLVAPSCINPGSATAYTCKECGKSYPTNQALGGHVAGHKNKQREAEAVAAAAEAGPDATVLDRRDKVGQSHVCLKCGKMFSKAVALGGHMRAHYTGPRIVIVRNNKKRCLVPPPPAEEDLASPPPPEEDWAVAGLSRSLSIRAEEELVAPWRHCHRHRRCQRQMKTWRRGAGSRCLSTRKKSRRRLLLRPELTECCVSSALILISASTKKSRAPARQRHDGARALLEGVVQKIGGPLEEVGSPNPHKILTMMHLIHSGRQ</sequence>
<dbReference type="PROSITE" id="PS00028">
    <property type="entry name" value="ZINC_FINGER_C2H2_1"/>
    <property type="match status" value="2"/>
</dbReference>
<feature type="domain" description="C2H2-type" evidence="7">
    <location>
        <begin position="166"/>
        <end position="193"/>
    </location>
</feature>
<reference evidence="8" key="1">
    <citation type="submission" date="2015-12" db="EMBL/GenBank/DDBJ databases">
        <title>Update maize B73 reference genome by single molecule sequencing technologies.</title>
        <authorList>
            <consortium name="Maize Genome Sequencing Project"/>
            <person name="Ware D."/>
        </authorList>
    </citation>
    <scope>NUCLEOTIDE SEQUENCE [LARGE SCALE GENOMIC DNA]</scope>
    <source>
        <tissue evidence="8">Seedling</tissue>
    </source>
</reference>
<dbReference type="Pfam" id="PF13912">
    <property type="entry name" value="zf-C2H2_6"/>
    <property type="match status" value="2"/>
</dbReference>
<evidence type="ECO:0000256" key="1">
    <source>
        <dbReference type="ARBA" id="ARBA00022723"/>
    </source>
</evidence>
<dbReference type="InParanoid" id="A0A1D6EIJ8"/>
<evidence type="ECO:0000259" key="7">
    <source>
        <dbReference type="PROSITE" id="PS50157"/>
    </source>
</evidence>
<name>A0A1D6EIJ8_MAIZE</name>
<dbReference type="Gene3D" id="3.30.160.60">
    <property type="entry name" value="Classic Zinc Finger"/>
    <property type="match status" value="1"/>
</dbReference>
<accession>A0A1D6EIJ8</accession>
<evidence type="ECO:0000256" key="2">
    <source>
        <dbReference type="ARBA" id="ARBA00022737"/>
    </source>
</evidence>
<keyword evidence="2" id="KW-0677">Repeat</keyword>
<dbReference type="FunCoup" id="A0A1D6EIJ8">
    <property type="interactions" value="3"/>
</dbReference>
<dbReference type="PaxDb" id="4577-AC211891.4_FGP001"/>
<keyword evidence="3" id="KW-0863">Zinc-finger</keyword>
<keyword evidence="4" id="KW-0862">Zinc</keyword>
<proteinExistence type="predicted"/>
<protein>
    <recommendedName>
        <fullName evidence="7">C2H2-type domain-containing protein</fullName>
    </recommendedName>
</protein>
<dbReference type="eggNOG" id="KOG1721">
    <property type="taxonomic scope" value="Eukaryota"/>
</dbReference>
<organism evidence="8">
    <name type="scientific">Zea mays</name>
    <name type="common">Maize</name>
    <dbReference type="NCBI Taxonomy" id="4577"/>
    <lineage>
        <taxon>Eukaryota</taxon>
        <taxon>Viridiplantae</taxon>
        <taxon>Streptophyta</taxon>
        <taxon>Embryophyta</taxon>
        <taxon>Tracheophyta</taxon>
        <taxon>Spermatophyta</taxon>
        <taxon>Magnoliopsida</taxon>
        <taxon>Liliopsida</taxon>
        <taxon>Poales</taxon>
        <taxon>Poaceae</taxon>
        <taxon>PACMAD clade</taxon>
        <taxon>Panicoideae</taxon>
        <taxon>Andropogonodae</taxon>
        <taxon>Andropogoneae</taxon>
        <taxon>Tripsacinae</taxon>
        <taxon>Zea</taxon>
    </lineage>
</organism>
<keyword evidence="5" id="KW-0805">Transcription regulation</keyword>
<keyword evidence="6" id="KW-0804">Transcription</keyword>
<dbReference type="EMBL" id="CM007648">
    <property type="protein sequence ID" value="ONM19930.1"/>
    <property type="molecule type" value="Genomic_DNA"/>
</dbReference>
<dbReference type="PROSITE" id="PS50157">
    <property type="entry name" value="ZINC_FINGER_C2H2_2"/>
    <property type="match status" value="2"/>
</dbReference>
<evidence type="ECO:0000313" key="8">
    <source>
        <dbReference type="EMBL" id="ONM19930.1"/>
    </source>
</evidence>
<dbReference type="SMART" id="SM00355">
    <property type="entry name" value="ZnF_C2H2"/>
    <property type="match status" value="2"/>
</dbReference>
<keyword evidence="1" id="KW-0479">Metal-binding</keyword>
<dbReference type="InterPro" id="IPR044653">
    <property type="entry name" value="AZF1/2/3-like"/>
</dbReference>
<dbReference type="STRING" id="4577.A0A1D6EIJ8"/>
<dbReference type="PANTHER" id="PTHR45988">
    <property type="entry name" value="C2H2 TYPE ZINC FINGER TRANSCRIPTION FACTOR FAMILY-RELATED"/>
    <property type="match status" value="1"/>
</dbReference>
<dbReference type="InterPro" id="IPR013087">
    <property type="entry name" value="Znf_C2H2_type"/>
</dbReference>
<evidence type="ECO:0000256" key="6">
    <source>
        <dbReference type="ARBA" id="ARBA00023163"/>
    </source>
</evidence>
<evidence type="ECO:0000256" key="4">
    <source>
        <dbReference type="ARBA" id="ARBA00022833"/>
    </source>
</evidence>
<dbReference type="InterPro" id="IPR036236">
    <property type="entry name" value="Znf_C2H2_sf"/>
</dbReference>
<dbReference type="PANTHER" id="PTHR45988:SF30">
    <property type="entry name" value="C2H2-TYPE DOMAIN-CONTAINING PROTEIN"/>
    <property type="match status" value="1"/>
</dbReference>
<gene>
    <name evidence="8" type="ORF">ZEAMMB73_Zm00001d004994</name>
</gene>
<dbReference type="AlphaFoldDB" id="A0A1D6EIJ8"/>